<dbReference type="EMBL" id="JH159158">
    <property type="protein sequence ID" value="EGZ10659.1"/>
    <property type="molecule type" value="Genomic_DNA"/>
</dbReference>
<organism evidence="1 2">
    <name type="scientific">Phytophthora sojae (strain P6497)</name>
    <name type="common">Soybean stem and root rot agent</name>
    <name type="synonym">Phytophthora megasperma f. sp. glycines</name>
    <dbReference type="NCBI Taxonomy" id="1094619"/>
    <lineage>
        <taxon>Eukaryota</taxon>
        <taxon>Sar</taxon>
        <taxon>Stramenopiles</taxon>
        <taxon>Oomycota</taxon>
        <taxon>Peronosporomycetes</taxon>
        <taxon>Peronosporales</taxon>
        <taxon>Peronosporaceae</taxon>
        <taxon>Phytophthora</taxon>
    </lineage>
</organism>
<reference evidence="1 2" key="1">
    <citation type="journal article" date="2006" name="Science">
        <title>Phytophthora genome sequences uncover evolutionary origins and mechanisms of pathogenesis.</title>
        <authorList>
            <person name="Tyler B.M."/>
            <person name="Tripathy S."/>
            <person name="Zhang X."/>
            <person name="Dehal P."/>
            <person name="Jiang R.H."/>
            <person name="Aerts A."/>
            <person name="Arredondo F.D."/>
            <person name="Baxter L."/>
            <person name="Bensasson D."/>
            <person name="Beynon J.L."/>
            <person name="Chapman J."/>
            <person name="Damasceno C.M."/>
            <person name="Dorrance A.E."/>
            <person name="Dou D."/>
            <person name="Dickerman A.W."/>
            <person name="Dubchak I.L."/>
            <person name="Garbelotto M."/>
            <person name="Gijzen M."/>
            <person name="Gordon S.G."/>
            <person name="Govers F."/>
            <person name="Grunwald N.J."/>
            <person name="Huang W."/>
            <person name="Ivors K.L."/>
            <person name="Jones R.W."/>
            <person name="Kamoun S."/>
            <person name="Krampis K."/>
            <person name="Lamour K.H."/>
            <person name="Lee M.K."/>
            <person name="McDonald W.H."/>
            <person name="Medina M."/>
            <person name="Meijer H.J."/>
            <person name="Nordberg E.K."/>
            <person name="Maclean D.J."/>
            <person name="Ospina-Giraldo M.D."/>
            <person name="Morris P.F."/>
            <person name="Phuntumart V."/>
            <person name="Putnam N.H."/>
            <person name="Rash S."/>
            <person name="Rose J.K."/>
            <person name="Sakihama Y."/>
            <person name="Salamov A.A."/>
            <person name="Savidor A."/>
            <person name="Scheuring C.F."/>
            <person name="Smith B.M."/>
            <person name="Sobral B.W."/>
            <person name="Terry A."/>
            <person name="Torto-Alalibo T.A."/>
            <person name="Win J."/>
            <person name="Xu Z."/>
            <person name="Zhang H."/>
            <person name="Grigoriev I.V."/>
            <person name="Rokhsar D.S."/>
            <person name="Boore J.L."/>
        </authorList>
    </citation>
    <scope>NUCLEOTIDE SEQUENCE [LARGE SCALE GENOMIC DNA]</scope>
    <source>
        <strain evidence="1 2">P6497</strain>
    </source>
</reference>
<dbReference type="InParanoid" id="G5A158"/>
<evidence type="ECO:0000313" key="1">
    <source>
        <dbReference type="EMBL" id="EGZ10659.1"/>
    </source>
</evidence>
<dbReference type="KEGG" id="psoj:PHYSODRAFT_261795"/>
<dbReference type="Proteomes" id="UP000002640">
    <property type="component" value="Unassembled WGS sequence"/>
</dbReference>
<evidence type="ECO:0000313" key="2">
    <source>
        <dbReference type="Proteomes" id="UP000002640"/>
    </source>
</evidence>
<protein>
    <submittedName>
        <fullName evidence="1">Uncharacterized protein</fullName>
    </submittedName>
</protein>
<accession>G5A158</accession>
<sequence>MNHYRIRSPEDKQSDPADAMDSFGQEVRTVRVDGILKDDLAQDSREILQESGLFGITWGPLTTGSSAKGTLRVTDTGRWFGVQEEAKGEWEDTWASMSGYAHTTFKQKFQHLKAELRNVGFPVDDHRLLFDHCIVGLPRDELELKMHLNGLINVLRCADHCMSSHTRGRSEAGIWRANKYPFILVRGKIQLLV</sequence>
<name>G5A158_PHYSP</name>
<keyword evidence="2" id="KW-1185">Reference proteome</keyword>
<proteinExistence type="predicted"/>
<dbReference type="GeneID" id="20639316"/>
<dbReference type="AlphaFoldDB" id="G5A158"/>
<dbReference type="RefSeq" id="XP_009533404.1">
    <property type="nucleotide sequence ID" value="XM_009535109.1"/>
</dbReference>
<gene>
    <name evidence="1" type="ORF">PHYSODRAFT_261795</name>
</gene>